<feature type="signal peptide" evidence="1">
    <location>
        <begin position="1"/>
        <end position="29"/>
    </location>
</feature>
<protein>
    <recommendedName>
        <fullName evidence="4">Alternate-type signal peptide domain-containing protein</fullName>
    </recommendedName>
</protein>
<dbReference type="EMBL" id="CP025299">
    <property type="protein sequence ID" value="AUG30985.1"/>
    <property type="molecule type" value="Genomic_DNA"/>
</dbReference>
<evidence type="ECO:0000256" key="1">
    <source>
        <dbReference type="SAM" id="SignalP"/>
    </source>
</evidence>
<dbReference type="KEGG" id="mhos:CXR34_16945"/>
<sequence>MDTKTRVPGRKRLLIAGGALLGAASLVTAAAFTDFANLNLGNGTDDSGIGGNNRFNIQVVGTDADGNPVAGTWQEADTEAGVNINVPGSQLITPGDTISVAIPFRNESPALSADISFSLQDRPGYTSDPAMVAALRYTITLDGTDIVTDATQATVDDLDLGTYLTGEQGTLEVAITLPDQGSAADNNALQGQVSYVQAHFDAISVQP</sequence>
<feature type="chain" id="PRO_5038730331" description="Alternate-type signal peptide domain-containing protein" evidence="1">
    <location>
        <begin position="30"/>
        <end position="207"/>
    </location>
</feature>
<organism evidence="2 3">
    <name type="scientific">Microbacterium hominis</name>
    <dbReference type="NCBI Taxonomy" id="162426"/>
    <lineage>
        <taxon>Bacteria</taxon>
        <taxon>Bacillati</taxon>
        <taxon>Actinomycetota</taxon>
        <taxon>Actinomycetes</taxon>
        <taxon>Micrococcales</taxon>
        <taxon>Microbacteriaceae</taxon>
        <taxon>Microbacterium</taxon>
    </lineage>
</organism>
<evidence type="ECO:0000313" key="3">
    <source>
        <dbReference type="Proteomes" id="UP000233276"/>
    </source>
</evidence>
<keyword evidence="1" id="KW-0732">Signal</keyword>
<evidence type="ECO:0008006" key="4">
    <source>
        <dbReference type="Google" id="ProtNLM"/>
    </source>
</evidence>
<evidence type="ECO:0000313" key="2">
    <source>
        <dbReference type="EMBL" id="AUG30985.1"/>
    </source>
</evidence>
<proteinExistence type="predicted"/>
<reference evidence="2 3" key="1">
    <citation type="submission" date="2017-12" db="EMBL/GenBank/DDBJ databases">
        <title>Isolation and characterization of estrogens degradatiion strain Microbacterium hominis SJTG1.</title>
        <authorList>
            <person name="Xiong W."/>
            <person name="Yin C."/>
            <person name="Zheng D."/>
            <person name="Liang R."/>
        </authorList>
    </citation>
    <scope>NUCLEOTIDE SEQUENCE [LARGE SCALE GENOMIC DNA]</scope>
    <source>
        <strain evidence="2 3">SJTG1</strain>
    </source>
</reference>
<accession>A0A2K9DBP3</accession>
<gene>
    <name evidence="2" type="ORF">CXR34_16945</name>
</gene>
<dbReference type="AlphaFoldDB" id="A0A2K9DBP3"/>
<name>A0A2K9DBP3_9MICO</name>
<dbReference type="Proteomes" id="UP000233276">
    <property type="component" value="Chromosome"/>
</dbReference>
<dbReference type="RefSeq" id="WP_101307088.1">
    <property type="nucleotide sequence ID" value="NZ_CP025299.1"/>
</dbReference>